<reference evidence="1 2" key="1">
    <citation type="submission" date="2017-07" db="EMBL/GenBank/DDBJ databases">
        <title>Genome Sequence of Arenibacter algicola Strain SMS7 Isolated from a culture of the Diatom Skeletonema marinoi.</title>
        <authorList>
            <person name="Topel M."/>
            <person name="Pinder M.I.M."/>
            <person name="Johansson O.N."/>
            <person name="Kourtchenko O."/>
            <person name="Godhe A."/>
            <person name="Clarke A.K."/>
        </authorList>
    </citation>
    <scope>NUCLEOTIDE SEQUENCE [LARGE SCALE GENOMIC DNA]</scope>
    <source>
        <strain evidence="1 2">SMS7</strain>
    </source>
</reference>
<sequence>MLSHLVFFWELDIKYNCLKIINLDRVKEVLTNSYNFKLMGP</sequence>
<protein>
    <submittedName>
        <fullName evidence="1">Uncharacterized protein</fullName>
    </submittedName>
</protein>
<name>A0A221UVW2_9FLAO</name>
<evidence type="ECO:0000313" key="2">
    <source>
        <dbReference type="Proteomes" id="UP000204551"/>
    </source>
</evidence>
<organism evidence="1 2">
    <name type="scientific">Arenibacter algicola</name>
    <dbReference type="NCBI Taxonomy" id="616991"/>
    <lineage>
        <taxon>Bacteria</taxon>
        <taxon>Pseudomonadati</taxon>
        <taxon>Bacteroidota</taxon>
        <taxon>Flavobacteriia</taxon>
        <taxon>Flavobacteriales</taxon>
        <taxon>Flavobacteriaceae</taxon>
        <taxon>Arenibacter</taxon>
    </lineage>
</organism>
<evidence type="ECO:0000313" key="1">
    <source>
        <dbReference type="EMBL" id="ASO05485.1"/>
    </source>
</evidence>
<dbReference type="KEGG" id="aalg:AREALGSMS7_02026"/>
<dbReference type="STRING" id="616991.GCA_000733925_00341"/>
<proteinExistence type="predicted"/>
<dbReference type="EMBL" id="CP022515">
    <property type="protein sequence ID" value="ASO05485.1"/>
    <property type="molecule type" value="Genomic_DNA"/>
</dbReference>
<dbReference type="Proteomes" id="UP000204551">
    <property type="component" value="Chromosome"/>
</dbReference>
<dbReference type="AlphaFoldDB" id="A0A221UVW2"/>
<accession>A0A221UVW2</accession>
<gene>
    <name evidence="1" type="ORF">AREALGSMS7_02026</name>
</gene>